<dbReference type="EMBL" id="LAZR01039397">
    <property type="protein sequence ID" value="KKL17106.1"/>
    <property type="molecule type" value="Genomic_DNA"/>
</dbReference>
<dbReference type="InterPro" id="IPR001926">
    <property type="entry name" value="TrpB-like_PALP"/>
</dbReference>
<comment type="cofactor">
    <cofactor evidence="1">
        <name>pyridoxal 5'-phosphate</name>
        <dbReference type="ChEBI" id="CHEBI:597326"/>
    </cofactor>
</comment>
<dbReference type="GO" id="GO:0006565">
    <property type="term" value="P:L-serine catabolic process"/>
    <property type="evidence" value="ECO:0007669"/>
    <property type="project" value="TreeGrafter"/>
</dbReference>
<name>A0A0F9DH83_9ZZZZ</name>
<organism evidence="6">
    <name type="scientific">marine sediment metagenome</name>
    <dbReference type="NCBI Taxonomy" id="412755"/>
    <lineage>
        <taxon>unclassified sequences</taxon>
        <taxon>metagenomes</taxon>
        <taxon>ecological metagenomes</taxon>
    </lineage>
</organism>
<evidence type="ECO:0000256" key="1">
    <source>
        <dbReference type="ARBA" id="ARBA00001933"/>
    </source>
</evidence>
<dbReference type="InterPro" id="IPR004450">
    <property type="entry name" value="Thr_synthase-like"/>
</dbReference>
<gene>
    <name evidence="6" type="ORF">LCGC14_2488870</name>
</gene>
<proteinExistence type="inferred from homology"/>
<dbReference type="AlphaFoldDB" id="A0A0F9DH83"/>
<keyword evidence="4" id="KW-0456">Lyase</keyword>
<dbReference type="CDD" id="cd01563">
    <property type="entry name" value="Thr-synth_1"/>
    <property type="match status" value="1"/>
</dbReference>
<reference evidence="6" key="1">
    <citation type="journal article" date="2015" name="Nature">
        <title>Complex archaea that bridge the gap between prokaryotes and eukaryotes.</title>
        <authorList>
            <person name="Spang A."/>
            <person name="Saw J.H."/>
            <person name="Jorgensen S.L."/>
            <person name="Zaremba-Niedzwiedzka K."/>
            <person name="Martijn J."/>
            <person name="Lind A.E."/>
            <person name="van Eijk R."/>
            <person name="Schleper C."/>
            <person name="Guy L."/>
            <person name="Ettema T.J."/>
        </authorList>
    </citation>
    <scope>NUCLEOTIDE SEQUENCE</scope>
</reference>
<keyword evidence="3" id="KW-0663">Pyridoxal phosphate</keyword>
<dbReference type="PANTHER" id="PTHR48078:SF6">
    <property type="entry name" value="L-THREONINE DEHYDRATASE CATABOLIC TDCB"/>
    <property type="match status" value="1"/>
</dbReference>
<dbReference type="InterPro" id="IPR036052">
    <property type="entry name" value="TrpB-like_PALP_sf"/>
</dbReference>
<dbReference type="GO" id="GO:0006567">
    <property type="term" value="P:L-threonine catabolic process"/>
    <property type="evidence" value="ECO:0007669"/>
    <property type="project" value="TreeGrafter"/>
</dbReference>
<evidence type="ECO:0000313" key="6">
    <source>
        <dbReference type="EMBL" id="KKL17106.1"/>
    </source>
</evidence>
<sequence length="330" mass="35257">LIKGNHLSKKTGFGKLYFKDESRNPSGAFKDRPMAVGVSKAKEFGREIVVTASSGNAAASLATYAAKAGLKSYIFIPESTPPGKVSQAFVNGGIIIKVKGSYSNAYAVAKMAAREFHWMNITTTFLNPYAVEGDKTIAYELYHQLDRKVPDWILVPTGAGPLVFGIYKGFTELNFLGLTDKKPRMAAVQAEGCAPIVQAFESGSRKVDAWGTPGTIASAIADPLKGYEQDGELVLEIVHDSRGTAVAVSDDEILGAVFDLARNEGIYSEPGAAVSYAGFKKLSENNVIKEKQSVVCVITGHGLKDPGSAAENLNIPVIGPDLEELKSHLK</sequence>
<dbReference type="GO" id="GO:0004794">
    <property type="term" value="F:threonine deaminase activity"/>
    <property type="evidence" value="ECO:0007669"/>
    <property type="project" value="TreeGrafter"/>
</dbReference>
<comment type="caution">
    <text evidence="6">The sequence shown here is derived from an EMBL/GenBank/DDBJ whole genome shotgun (WGS) entry which is preliminary data.</text>
</comment>
<accession>A0A0F9DH83</accession>
<comment type="similarity">
    <text evidence="2">Belongs to the threonine synthase family.</text>
</comment>
<feature type="domain" description="Tryptophan synthase beta chain-like PALP" evidence="5">
    <location>
        <begin position="2"/>
        <end position="300"/>
    </location>
</feature>
<dbReference type="Gene3D" id="3.40.50.1100">
    <property type="match status" value="2"/>
</dbReference>
<dbReference type="InterPro" id="IPR050147">
    <property type="entry name" value="Ser/Thr_Dehydratase"/>
</dbReference>
<dbReference type="GO" id="GO:0009097">
    <property type="term" value="P:isoleucine biosynthetic process"/>
    <property type="evidence" value="ECO:0007669"/>
    <property type="project" value="TreeGrafter"/>
</dbReference>
<dbReference type="NCBIfam" id="TIGR00260">
    <property type="entry name" value="thrC"/>
    <property type="match status" value="1"/>
</dbReference>
<dbReference type="SUPFAM" id="SSF53686">
    <property type="entry name" value="Tryptophan synthase beta subunit-like PLP-dependent enzymes"/>
    <property type="match status" value="1"/>
</dbReference>
<feature type="non-terminal residue" evidence="6">
    <location>
        <position position="1"/>
    </location>
</feature>
<dbReference type="PANTHER" id="PTHR48078">
    <property type="entry name" value="THREONINE DEHYDRATASE, MITOCHONDRIAL-RELATED"/>
    <property type="match status" value="1"/>
</dbReference>
<evidence type="ECO:0000256" key="3">
    <source>
        <dbReference type="ARBA" id="ARBA00022898"/>
    </source>
</evidence>
<evidence type="ECO:0000256" key="4">
    <source>
        <dbReference type="ARBA" id="ARBA00023239"/>
    </source>
</evidence>
<dbReference type="Pfam" id="PF00291">
    <property type="entry name" value="PALP"/>
    <property type="match status" value="1"/>
</dbReference>
<evidence type="ECO:0000256" key="2">
    <source>
        <dbReference type="ARBA" id="ARBA00005517"/>
    </source>
</evidence>
<dbReference type="GO" id="GO:0003941">
    <property type="term" value="F:L-serine ammonia-lyase activity"/>
    <property type="evidence" value="ECO:0007669"/>
    <property type="project" value="TreeGrafter"/>
</dbReference>
<evidence type="ECO:0000259" key="5">
    <source>
        <dbReference type="Pfam" id="PF00291"/>
    </source>
</evidence>
<protein>
    <recommendedName>
        <fullName evidence="5">Tryptophan synthase beta chain-like PALP domain-containing protein</fullName>
    </recommendedName>
</protein>